<dbReference type="NCBIfam" id="TIGR04333">
    <property type="entry name" value="Clo7Bot_mod_Cys"/>
    <property type="match status" value="1"/>
</dbReference>
<accession>A0ABX7LB33</accession>
<name>A0ABX7LB33_9BACL</name>
<gene>
    <name evidence="1" type="ORF">JRJ22_23960</name>
</gene>
<protein>
    <submittedName>
        <fullName evidence="1">Clo7bot family Cys-rich peptide</fullName>
    </submittedName>
</protein>
<organism evidence="1 2">
    <name type="scientific">Paenibacillus tianjinensis</name>
    <dbReference type="NCBI Taxonomy" id="2810347"/>
    <lineage>
        <taxon>Bacteria</taxon>
        <taxon>Bacillati</taxon>
        <taxon>Bacillota</taxon>
        <taxon>Bacilli</taxon>
        <taxon>Bacillales</taxon>
        <taxon>Paenibacillaceae</taxon>
        <taxon>Paenibacillus</taxon>
    </lineage>
</organism>
<dbReference type="InterPro" id="IPR027601">
    <property type="entry name" value="Clo7Bot_mod_Cys"/>
</dbReference>
<sequence>MRYVVKPTKKDTLGYCLCSQCDHCDQCSSKCGSYKNNCLGYTVFV</sequence>
<dbReference type="Proteomes" id="UP000663452">
    <property type="component" value="Chromosome"/>
</dbReference>
<evidence type="ECO:0000313" key="1">
    <source>
        <dbReference type="EMBL" id="QSF44239.1"/>
    </source>
</evidence>
<dbReference type="RefSeq" id="WP_206101829.1">
    <property type="nucleotide sequence ID" value="NZ_CP070969.1"/>
</dbReference>
<keyword evidence="2" id="KW-1185">Reference proteome</keyword>
<evidence type="ECO:0000313" key="2">
    <source>
        <dbReference type="Proteomes" id="UP000663452"/>
    </source>
</evidence>
<reference evidence="1 2" key="1">
    <citation type="submission" date="2021-02" db="EMBL/GenBank/DDBJ databases">
        <title>Paenibacillus tianjinensis sp. nov.</title>
        <authorList>
            <person name="Liu H."/>
        </authorList>
    </citation>
    <scope>NUCLEOTIDE SEQUENCE [LARGE SCALE GENOMIC DNA]</scope>
    <source>
        <strain evidence="1 2">TB2019</strain>
    </source>
</reference>
<dbReference type="EMBL" id="CP070969">
    <property type="protein sequence ID" value="QSF44239.1"/>
    <property type="molecule type" value="Genomic_DNA"/>
</dbReference>
<proteinExistence type="predicted"/>